<feature type="signal peptide" evidence="1">
    <location>
        <begin position="1"/>
        <end position="21"/>
    </location>
</feature>
<dbReference type="Proteomes" id="UP000008144">
    <property type="component" value="Unassembled WGS sequence"/>
</dbReference>
<dbReference type="AlphaFoldDB" id="F7AYJ6"/>
<reference evidence="2" key="2">
    <citation type="submission" date="2025-08" db="UniProtKB">
        <authorList>
            <consortium name="Ensembl"/>
        </authorList>
    </citation>
    <scope>IDENTIFICATION</scope>
</reference>
<dbReference type="HOGENOM" id="CLU_2941029_0_0_1"/>
<dbReference type="InParanoid" id="F7AYJ6"/>
<evidence type="ECO:0000313" key="2">
    <source>
        <dbReference type="Ensembl" id="ENSCINP00000007288.3"/>
    </source>
</evidence>
<evidence type="ECO:0000313" key="3">
    <source>
        <dbReference type="Proteomes" id="UP000008144"/>
    </source>
</evidence>
<gene>
    <name evidence="2" type="primary">LOC104266803</name>
</gene>
<organism evidence="2 3">
    <name type="scientific">Ciona intestinalis</name>
    <name type="common">Transparent sea squirt</name>
    <name type="synonym">Ascidia intestinalis</name>
    <dbReference type="NCBI Taxonomy" id="7719"/>
    <lineage>
        <taxon>Eukaryota</taxon>
        <taxon>Metazoa</taxon>
        <taxon>Chordata</taxon>
        <taxon>Tunicata</taxon>
        <taxon>Ascidiacea</taxon>
        <taxon>Phlebobranchia</taxon>
        <taxon>Cionidae</taxon>
        <taxon>Ciona</taxon>
    </lineage>
</organism>
<keyword evidence="1" id="KW-0732">Signal</keyword>
<keyword evidence="3" id="KW-1185">Reference proteome</keyword>
<sequence>MNKSVLLLLLVIGLLTDISLAGKPLGAPSYWSWNQKKNAEKVKDLMEQRNEMNMADFLVI</sequence>
<reference evidence="2" key="3">
    <citation type="submission" date="2025-09" db="UniProtKB">
        <authorList>
            <consortium name="Ensembl"/>
        </authorList>
    </citation>
    <scope>IDENTIFICATION</scope>
</reference>
<dbReference type="Ensembl" id="ENSCINT00000007288.3">
    <property type="protein sequence ID" value="ENSCINP00000007288.3"/>
    <property type="gene ID" value="ENSCING00000003545.3"/>
</dbReference>
<accession>F7AYJ6</accession>
<proteinExistence type="predicted"/>
<reference evidence="3" key="1">
    <citation type="journal article" date="2002" name="Science">
        <title>The draft genome of Ciona intestinalis: insights into chordate and vertebrate origins.</title>
        <authorList>
            <person name="Dehal P."/>
            <person name="Satou Y."/>
            <person name="Campbell R.K."/>
            <person name="Chapman J."/>
            <person name="Degnan B."/>
            <person name="De Tomaso A."/>
            <person name="Davidson B."/>
            <person name="Di Gregorio A."/>
            <person name="Gelpke M."/>
            <person name="Goodstein D.M."/>
            <person name="Harafuji N."/>
            <person name="Hastings K.E."/>
            <person name="Ho I."/>
            <person name="Hotta K."/>
            <person name="Huang W."/>
            <person name="Kawashima T."/>
            <person name="Lemaire P."/>
            <person name="Martinez D."/>
            <person name="Meinertzhagen I.A."/>
            <person name="Necula S."/>
            <person name="Nonaka M."/>
            <person name="Putnam N."/>
            <person name="Rash S."/>
            <person name="Saiga H."/>
            <person name="Satake M."/>
            <person name="Terry A."/>
            <person name="Yamada L."/>
            <person name="Wang H.G."/>
            <person name="Awazu S."/>
            <person name="Azumi K."/>
            <person name="Boore J."/>
            <person name="Branno M."/>
            <person name="Chin-Bow S."/>
            <person name="DeSantis R."/>
            <person name="Doyle S."/>
            <person name="Francino P."/>
            <person name="Keys D.N."/>
            <person name="Haga S."/>
            <person name="Hayashi H."/>
            <person name="Hino K."/>
            <person name="Imai K.S."/>
            <person name="Inaba K."/>
            <person name="Kano S."/>
            <person name="Kobayashi K."/>
            <person name="Kobayashi M."/>
            <person name="Lee B.I."/>
            <person name="Makabe K.W."/>
            <person name="Manohar C."/>
            <person name="Matassi G."/>
            <person name="Medina M."/>
            <person name="Mochizuki Y."/>
            <person name="Mount S."/>
            <person name="Morishita T."/>
            <person name="Miura S."/>
            <person name="Nakayama A."/>
            <person name="Nishizaka S."/>
            <person name="Nomoto H."/>
            <person name="Ohta F."/>
            <person name="Oishi K."/>
            <person name="Rigoutsos I."/>
            <person name="Sano M."/>
            <person name="Sasaki A."/>
            <person name="Sasakura Y."/>
            <person name="Shoguchi E."/>
            <person name="Shin-i T."/>
            <person name="Spagnuolo A."/>
            <person name="Stainier D."/>
            <person name="Suzuki M.M."/>
            <person name="Tassy O."/>
            <person name="Takatori N."/>
            <person name="Tokuoka M."/>
            <person name="Yagi K."/>
            <person name="Yoshizaki F."/>
            <person name="Wada S."/>
            <person name="Zhang C."/>
            <person name="Hyatt P.D."/>
            <person name="Larimer F."/>
            <person name="Detter C."/>
            <person name="Doggett N."/>
            <person name="Glavina T."/>
            <person name="Hawkins T."/>
            <person name="Richardson P."/>
            <person name="Lucas S."/>
            <person name="Kohara Y."/>
            <person name="Levine M."/>
            <person name="Satoh N."/>
            <person name="Rokhsar D.S."/>
        </authorList>
    </citation>
    <scope>NUCLEOTIDE SEQUENCE [LARGE SCALE GENOMIC DNA]</scope>
</reference>
<protein>
    <submittedName>
        <fullName evidence="2">Uncharacterized LOC104266803</fullName>
    </submittedName>
</protein>
<evidence type="ECO:0000256" key="1">
    <source>
        <dbReference type="SAM" id="SignalP"/>
    </source>
</evidence>
<name>F7AYJ6_CIOIN</name>
<feature type="chain" id="PRO_5003353773" evidence="1">
    <location>
        <begin position="22"/>
        <end position="60"/>
    </location>
</feature>